<keyword evidence="4" id="KW-1133">Transmembrane helix</keyword>
<evidence type="ECO:0000256" key="2">
    <source>
        <dbReference type="ARBA" id="ARBA00007639"/>
    </source>
</evidence>
<evidence type="ECO:0000256" key="1">
    <source>
        <dbReference type="ARBA" id="ARBA00004196"/>
    </source>
</evidence>
<dbReference type="EMBL" id="CP009933">
    <property type="protein sequence ID" value="AKA69441.1"/>
    <property type="molecule type" value="Genomic_DNA"/>
</dbReference>
<organism evidence="6 7">
    <name type="scientific">Clostridium scatologenes</name>
    <dbReference type="NCBI Taxonomy" id="1548"/>
    <lineage>
        <taxon>Bacteria</taxon>
        <taxon>Bacillati</taxon>
        <taxon>Bacillota</taxon>
        <taxon>Clostridia</taxon>
        <taxon>Eubacteriales</taxon>
        <taxon>Clostridiaceae</taxon>
        <taxon>Clostridium</taxon>
    </lineage>
</organism>
<comment type="subcellular location">
    <subcellularLocation>
        <location evidence="1">Cell envelope</location>
    </subcellularLocation>
</comment>
<keyword evidence="4" id="KW-0472">Membrane</keyword>
<reference evidence="6 7" key="1">
    <citation type="journal article" date="2015" name="J. Biotechnol.">
        <title>Complete genome sequence of a malodorant-producing acetogen, Clostridium scatologenes ATCC 25775(T).</title>
        <authorList>
            <person name="Zhu Z."/>
            <person name="Guo T."/>
            <person name="Zheng H."/>
            <person name="Song T."/>
            <person name="Ouyang P."/>
            <person name="Xie J."/>
        </authorList>
    </citation>
    <scope>NUCLEOTIDE SEQUENCE [LARGE SCALE GENOMIC DNA]</scope>
    <source>
        <strain evidence="6 7">ATCC 25775</strain>
    </source>
</reference>
<dbReference type="InterPro" id="IPR028082">
    <property type="entry name" value="Peripla_BP_I"/>
</dbReference>
<sequence>MKNFSVFIKYTLFILYFIVMNGLLLTALREPPSVDEKIKPKITLISHVYSNPYWKYIKLGAEKAAKQRNAVIDFQGPDTASVDEGIKFINMAYAAKVSGIITYVQDEAMYKPVIDKVLAGGIPIVTVDSDAENSKRLAYVGTDNITAGKVGAKEMIHNVGLYGNVGIIMGGKNVKNQIERIKGFTEYIKNNSKLNISEIESSDSYLLEAELATKKILINNKDIKAIFCTSALDGQGAAKALISMRAAEKVKIICFDDLPETLDYIKSGIITSTIVQDPYGMGYKAVNIIMDIMEGKDTKGIFLTDVSVVNKYNIDEFKKTRGEYDSENK</sequence>
<dbReference type="SUPFAM" id="SSF53822">
    <property type="entry name" value="Periplasmic binding protein-like I"/>
    <property type="match status" value="1"/>
</dbReference>
<dbReference type="Proteomes" id="UP000033115">
    <property type="component" value="Chromosome"/>
</dbReference>
<keyword evidence="4" id="KW-0812">Transmembrane</keyword>
<dbReference type="AlphaFoldDB" id="A0A0E3GQZ7"/>
<feature type="domain" description="Periplasmic binding protein" evidence="5">
    <location>
        <begin position="42"/>
        <end position="296"/>
    </location>
</feature>
<gene>
    <name evidence="6" type="ORF">CSCA_2316</name>
</gene>
<dbReference type="GO" id="GO:0030313">
    <property type="term" value="C:cell envelope"/>
    <property type="evidence" value="ECO:0007669"/>
    <property type="project" value="UniProtKB-SubCell"/>
</dbReference>
<dbReference type="GO" id="GO:0030246">
    <property type="term" value="F:carbohydrate binding"/>
    <property type="evidence" value="ECO:0007669"/>
    <property type="project" value="UniProtKB-ARBA"/>
</dbReference>
<dbReference type="Gene3D" id="3.40.50.2300">
    <property type="match status" value="2"/>
</dbReference>
<dbReference type="InterPro" id="IPR025997">
    <property type="entry name" value="SBP_2_dom"/>
</dbReference>
<dbReference type="STRING" id="1548.CSCA_2316"/>
<proteinExistence type="inferred from homology"/>
<evidence type="ECO:0000256" key="3">
    <source>
        <dbReference type="ARBA" id="ARBA00022729"/>
    </source>
</evidence>
<dbReference type="PANTHER" id="PTHR46847:SF1">
    <property type="entry name" value="D-ALLOSE-BINDING PERIPLASMIC PROTEIN-RELATED"/>
    <property type="match status" value="1"/>
</dbReference>
<keyword evidence="7" id="KW-1185">Reference proteome</keyword>
<name>A0A0E3GQZ7_CLOSL</name>
<dbReference type="HOGENOM" id="CLU_037628_3_3_9"/>
<evidence type="ECO:0000313" key="6">
    <source>
        <dbReference type="EMBL" id="AKA69441.1"/>
    </source>
</evidence>
<comment type="similarity">
    <text evidence="2">Belongs to the bacterial solute-binding protein 2 family.</text>
</comment>
<evidence type="ECO:0000259" key="5">
    <source>
        <dbReference type="Pfam" id="PF13407"/>
    </source>
</evidence>
<protein>
    <submittedName>
        <fullName evidence="6">Periplasmic binding protein/LacI transcriptional regulator</fullName>
    </submittedName>
</protein>
<feature type="transmembrane region" description="Helical" evidence="4">
    <location>
        <begin position="7"/>
        <end position="28"/>
    </location>
</feature>
<dbReference type="RefSeq" id="WP_029160208.1">
    <property type="nucleotide sequence ID" value="NZ_CP009933.1"/>
</dbReference>
<evidence type="ECO:0000313" key="7">
    <source>
        <dbReference type="Proteomes" id="UP000033115"/>
    </source>
</evidence>
<dbReference type="PANTHER" id="PTHR46847">
    <property type="entry name" value="D-ALLOSE-BINDING PERIPLASMIC PROTEIN-RELATED"/>
    <property type="match status" value="1"/>
</dbReference>
<dbReference type="KEGG" id="csq:CSCA_2316"/>
<evidence type="ECO:0000256" key="4">
    <source>
        <dbReference type="SAM" id="Phobius"/>
    </source>
</evidence>
<keyword evidence="3" id="KW-0732">Signal</keyword>
<accession>A0A0E3GQZ7</accession>
<dbReference type="Pfam" id="PF13407">
    <property type="entry name" value="Peripla_BP_4"/>
    <property type="match status" value="1"/>
</dbReference>